<evidence type="ECO:0000313" key="2">
    <source>
        <dbReference type="Proteomes" id="UP000887574"/>
    </source>
</evidence>
<evidence type="ECO:0000313" key="3">
    <source>
        <dbReference type="WBParaSite" id="jg3412"/>
    </source>
</evidence>
<feature type="signal peptide" evidence="1">
    <location>
        <begin position="1"/>
        <end position="17"/>
    </location>
</feature>
<dbReference type="WBParaSite" id="jg3412">
    <property type="protein sequence ID" value="jg3412"/>
    <property type="gene ID" value="jg3412"/>
</dbReference>
<evidence type="ECO:0000256" key="1">
    <source>
        <dbReference type="SAM" id="SignalP"/>
    </source>
</evidence>
<organism evidence="2 3">
    <name type="scientific">Ditylenchus dipsaci</name>
    <dbReference type="NCBI Taxonomy" id="166011"/>
    <lineage>
        <taxon>Eukaryota</taxon>
        <taxon>Metazoa</taxon>
        <taxon>Ecdysozoa</taxon>
        <taxon>Nematoda</taxon>
        <taxon>Chromadorea</taxon>
        <taxon>Rhabditida</taxon>
        <taxon>Tylenchina</taxon>
        <taxon>Tylenchomorpha</taxon>
        <taxon>Sphaerularioidea</taxon>
        <taxon>Anguinidae</taxon>
        <taxon>Anguininae</taxon>
        <taxon>Ditylenchus</taxon>
    </lineage>
</organism>
<name>A0A915E8A5_9BILA</name>
<accession>A0A915E8A5</accession>
<dbReference type="Proteomes" id="UP000887574">
    <property type="component" value="Unplaced"/>
</dbReference>
<protein>
    <submittedName>
        <fullName evidence="3">Secreted protein</fullName>
    </submittedName>
</protein>
<feature type="chain" id="PRO_5038114987" evidence="1">
    <location>
        <begin position="18"/>
        <end position="81"/>
    </location>
</feature>
<dbReference type="AlphaFoldDB" id="A0A915E8A5"/>
<proteinExistence type="predicted"/>
<keyword evidence="2" id="KW-1185">Reference proteome</keyword>
<reference evidence="3" key="1">
    <citation type="submission" date="2022-11" db="UniProtKB">
        <authorList>
            <consortium name="WormBaseParasite"/>
        </authorList>
    </citation>
    <scope>IDENTIFICATION</scope>
</reference>
<sequence>MLDKPFLFLSAFGLLKGGHCPAVVVVQTTEIFLAVSTMPVPCLPSPQSSCWLGSERGDLPAACCAADKKEGKSWLFVHNVW</sequence>
<keyword evidence="1" id="KW-0732">Signal</keyword>